<organism evidence="2 3">
    <name type="scientific">Enterocloster bolteae (strain ATCC BAA-613 / DSM 15670 / CCUG 46953 / JCM 12243 / WAL 16351)</name>
    <name type="common">Clostridium bolteae</name>
    <dbReference type="NCBI Taxonomy" id="411902"/>
    <lineage>
        <taxon>Bacteria</taxon>
        <taxon>Bacillati</taxon>
        <taxon>Bacillota</taxon>
        <taxon>Clostridia</taxon>
        <taxon>Lachnospirales</taxon>
        <taxon>Lachnospiraceae</taxon>
        <taxon>Enterocloster</taxon>
    </lineage>
</organism>
<dbReference type="PaxDb" id="411902-CLOBOL_01351"/>
<dbReference type="Proteomes" id="UP000005396">
    <property type="component" value="Unassembled WGS sequence"/>
</dbReference>
<reference evidence="2 3" key="1">
    <citation type="submission" date="2007-08" db="EMBL/GenBank/DDBJ databases">
        <authorList>
            <person name="Fulton L."/>
            <person name="Clifton S."/>
            <person name="Fulton B."/>
            <person name="Xu J."/>
            <person name="Minx P."/>
            <person name="Pepin K.H."/>
            <person name="Johnson M."/>
            <person name="Thiruvilangam P."/>
            <person name="Bhonagiri V."/>
            <person name="Nash W.E."/>
            <person name="Mardis E.R."/>
            <person name="Wilson R.K."/>
        </authorList>
    </citation>
    <scope>NUCLEOTIDE SEQUENCE [LARGE SCALE GENOMIC DNA]</scope>
    <source>
        <strain evidence="3">ATCC BAA-613 / DSM 15670 / CCUG 46953 / JCM 12243 / WAL 16351</strain>
    </source>
</reference>
<reference evidence="2 3" key="2">
    <citation type="submission" date="2007-09" db="EMBL/GenBank/DDBJ databases">
        <title>Draft genome sequence of Clostridium bolteae (ATCC BAA-613).</title>
        <authorList>
            <person name="Sudarsanam P."/>
            <person name="Ley R."/>
            <person name="Guruge J."/>
            <person name="Turnbaugh P.J."/>
            <person name="Mahowald M."/>
            <person name="Liep D."/>
            <person name="Gordon J."/>
        </authorList>
    </citation>
    <scope>NUCLEOTIDE SEQUENCE [LARGE SCALE GENOMIC DNA]</scope>
    <source>
        <strain evidence="3">ATCC BAA-613 / DSM 15670 / CCUG 46953 / JCM 12243 / WAL 16351</strain>
    </source>
</reference>
<feature type="region of interest" description="Disordered" evidence="1">
    <location>
        <begin position="1"/>
        <end position="26"/>
    </location>
</feature>
<dbReference type="HOGENOM" id="CLU_3267912_0_0_9"/>
<sequence>MGIHFRDNQIKPREFAASDKSKMTSRGTGHFRRRYFVSYGV</sequence>
<evidence type="ECO:0000313" key="3">
    <source>
        <dbReference type="Proteomes" id="UP000005396"/>
    </source>
</evidence>
<feature type="compositionally biased region" description="Basic and acidic residues" evidence="1">
    <location>
        <begin position="1"/>
        <end position="22"/>
    </location>
</feature>
<proteinExistence type="predicted"/>
<dbReference type="EMBL" id="ABCC02000015">
    <property type="protein sequence ID" value="EDP18480.1"/>
    <property type="molecule type" value="Genomic_DNA"/>
</dbReference>
<evidence type="ECO:0000313" key="2">
    <source>
        <dbReference type="EMBL" id="EDP18480.1"/>
    </source>
</evidence>
<protein>
    <submittedName>
        <fullName evidence="2">Uncharacterized protein</fullName>
    </submittedName>
</protein>
<accession>A8RKK7</accession>
<gene>
    <name evidence="2" type="ORF">CLOBOL_01351</name>
</gene>
<name>A8RKK7_ENTBW</name>
<evidence type="ECO:0000256" key="1">
    <source>
        <dbReference type="SAM" id="MobiDB-lite"/>
    </source>
</evidence>
<dbReference type="AlphaFoldDB" id="A8RKK7"/>
<comment type="caution">
    <text evidence="2">The sequence shown here is derived from an EMBL/GenBank/DDBJ whole genome shotgun (WGS) entry which is preliminary data.</text>
</comment>